<organism evidence="1 2">
    <name type="scientific">Chryseobacterium lathyri</name>
    <dbReference type="NCBI Taxonomy" id="395933"/>
    <lineage>
        <taxon>Bacteria</taxon>
        <taxon>Pseudomonadati</taxon>
        <taxon>Bacteroidota</taxon>
        <taxon>Flavobacteriia</taxon>
        <taxon>Flavobacteriales</taxon>
        <taxon>Weeksellaceae</taxon>
        <taxon>Chryseobacterium group</taxon>
        <taxon>Chryseobacterium</taxon>
    </lineage>
</organism>
<name>A0A511YG54_9FLAO</name>
<dbReference type="Gene3D" id="1.10.10.60">
    <property type="entry name" value="Homeodomain-like"/>
    <property type="match status" value="1"/>
</dbReference>
<evidence type="ECO:0000313" key="1">
    <source>
        <dbReference type="EMBL" id="GEN74146.1"/>
    </source>
</evidence>
<dbReference type="SUPFAM" id="SSF46689">
    <property type="entry name" value="Homeodomain-like"/>
    <property type="match status" value="1"/>
</dbReference>
<dbReference type="Proteomes" id="UP000321150">
    <property type="component" value="Unassembled WGS sequence"/>
</dbReference>
<gene>
    <name evidence="1" type="ORF">CLA01_42180</name>
</gene>
<dbReference type="InterPro" id="IPR009057">
    <property type="entry name" value="Homeodomain-like_sf"/>
</dbReference>
<evidence type="ECO:0000313" key="2">
    <source>
        <dbReference type="Proteomes" id="UP000321150"/>
    </source>
</evidence>
<protein>
    <submittedName>
        <fullName evidence="1">Uncharacterized protein</fullName>
    </submittedName>
</protein>
<dbReference type="RefSeq" id="WP_111959068.1">
    <property type="nucleotide sequence ID" value="NZ_BJYI01000027.1"/>
</dbReference>
<accession>A0A511YG54</accession>
<dbReference type="EMBL" id="BJYI01000027">
    <property type="protein sequence ID" value="GEN74146.1"/>
    <property type="molecule type" value="Genomic_DNA"/>
</dbReference>
<comment type="caution">
    <text evidence="1">The sequence shown here is derived from an EMBL/GenBank/DDBJ whole genome shotgun (WGS) entry which is preliminary data.</text>
</comment>
<sequence>MDNYKNIHLGSLIKQAIEHQEIEMFRICNFFKCSENEVIEMCRQESLPTDVLLRWSKLLEYDFFRLYSQHLILYSPPARNNQSESPKSKSNNLHRFRKNIYTKEIIDFILEQISTGKMTRAQIIEKYKIPKTTLYKWISKY</sequence>
<dbReference type="AlphaFoldDB" id="A0A511YG54"/>
<reference evidence="1 2" key="1">
    <citation type="submission" date="2019-07" db="EMBL/GenBank/DDBJ databases">
        <title>Whole genome shotgun sequence of Chryseobacterium lathyri NBRC 105250.</title>
        <authorList>
            <person name="Hosoyama A."/>
            <person name="Uohara A."/>
            <person name="Ohji S."/>
            <person name="Ichikawa N."/>
        </authorList>
    </citation>
    <scope>NUCLEOTIDE SEQUENCE [LARGE SCALE GENOMIC DNA]</scope>
    <source>
        <strain evidence="1 2">NBRC 105250</strain>
    </source>
</reference>
<dbReference type="OrthoDB" id="799937at2"/>
<proteinExistence type="predicted"/>